<sequence length="154" mass="16587">MSKIIGGPGTVCGLILRIGQFLSASASMSVMLTATESYNRTAFHYLSASMCLQATWSFWLACAYLSALKYKKDLQTPILVSLFLGGDLVTAVLSLAAACSSAGVVVLYAKDVECCDVHDQFSCLRYGVAVALSFVTWVQIAVSFHVSFWIYASV</sequence>
<dbReference type="PANTHER" id="PTHR32021:SF33">
    <property type="entry name" value="CASP-LIKE PROTEIN"/>
    <property type="match status" value="1"/>
</dbReference>
<name>A0A6J0NRD8_RAPSA</name>
<feature type="transmembrane region" description="Helical" evidence="8">
    <location>
        <begin position="44"/>
        <end position="66"/>
    </location>
</feature>
<dbReference type="KEGG" id="rsz:108856859"/>
<feature type="transmembrane region" description="Helical" evidence="8">
    <location>
        <begin position="128"/>
        <end position="152"/>
    </location>
</feature>
<feature type="transmembrane region" description="Helical" evidence="8">
    <location>
        <begin position="78"/>
        <end position="108"/>
    </location>
</feature>
<comment type="caution">
    <text evidence="8">Lacks conserved residue(s) required for the propagation of feature annotation.</text>
</comment>
<dbReference type="InterPro" id="IPR045009">
    <property type="entry name" value="CASPL-5"/>
</dbReference>
<evidence type="ECO:0000259" key="9">
    <source>
        <dbReference type="Pfam" id="PF04535"/>
    </source>
</evidence>
<evidence type="ECO:0000313" key="11">
    <source>
        <dbReference type="RefSeq" id="XP_018486258.1"/>
    </source>
</evidence>
<dbReference type="AlphaFoldDB" id="A0A6J0NRD8"/>
<dbReference type="GeneID" id="108856859"/>
<evidence type="ECO:0000256" key="6">
    <source>
        <dbReference type="ARBA" id="ARBA00022989"/>
    </source>
</evidence>
<evidence type="ECO:0000313" key="10">
    <source>
        <dbReference type="Proteomes" id="UP000504610"/>
    </source>
</evidence>
<keyword evidence="10" id="KW-1185">Reference proteome</keyword>
<comment type="subunit">
    <text evidence="3 8">Homodimer and heterodimers.</text>
</comment>
<dbReference type="GO" id="GO:0005886">
    <property type="term" value="C:plasma membrane"/>
    <property type="evidence" value="ECO:0007669"/>
    <property type="project" value="UniProtKB-SubCell"/>
</dbReference>
<dbReference type="PANTHER" id="PTHR32021">
    <property type="entry name" value="CASP-LIKE PROTEIN 5B3"/>
    <property type="match status" value="1"/>
</dbReference>
<dbReference type="InterPro" id="IPR006702">
    <property type="entry name" value="CASP_dom"/>
</dbReference>
<feature type="domain" description="Casparian strip membrane protein" evidence="9">
    <location>
        <begin position="8"/>
        <end position="138"/>
    </location>
</feature>
<evidence type="ECO:0000256" key="5">
    <source>
        <dbReference type="ARBA" id="ARBA00022692"/>
    </source>
</evidence>
<evidence type="ECO:0000256" key="1">
    <source>
        <dbReference type="ARBA" id="ARBA00004651"/>
    </source>
</evidence>
<comment type="similarity">
    <text evidence="2 8">Belongs to the Casparian strip membrane proteins (CASP) family.</text>
</comment>
<gene>
    <name evidence="11" type="primary">LOC108856859</name>
</gene>
<evidence type="ECO:0000256" key="3">
    <source>
        <dbReference type="ARBA" id="ARBA00011489"/>
    </source>
</evidence>
<reference evidence="11" key="2">
    <citation type="submission" date="2025-08" db="UniProtKB">
        <authorList>
            <consortium name="RefSeq"/>
        </authorList>
    </citation>
    <scope>IDENTIFICATION</scope>
    <source>
        <tissue evidence="11">Leaf</tissue>
    </source>
</reference>
<proteinExistence type="inferred from homology"/>
<comment type="subcellular location">
    <subcellularLocation>
        <location evidence="1 8">Cell membrane</location>
        <topology evidence="1 8">Multi-pass membrane protein</topology>
    </subcellularLocation>
</comment>
<dbReference type="Pfam" id="PF04535">
    <property type="entry name" value="CASP_dom"/>
    <property type="match status" value="1"/>
</dbReference>
<evidence type="ECO:0000256" key="2">
    <source>
        <dbReference type="ARBA" id="ARBA00007651"/>
    </source>
</evidence>
<dbReference type="RefSeq" id="XP_018486258.1">
    <property type="nucleotide sequence ID" value="XM_018630756.2"/>
</dbReference>
<protein>
    <recommendedName>
        <fullName evidence="8">CASP-like protein</fullName>
    </recommendedName>
</protein>
<keyword evidence="6 8" id="KW-1133">Transmembrane helix</keyword>
<keyword evidence="5 8" id="KW-0812">Transmembrane</keyword>
<accession>A0A6J0NRD8</accession>
<evidence type="ECO:0000256" key="4">
    <source>
        <dbReference type="ARBA" id="ARBA00022475"/>
    </source>
</evidence>
<evidence type="ECO:0000256" key="8">
    <source>
        <dbReference type="RuleBase" id="RU361233"/>
    </source>
</evidence>
<keyword evidence="7 8" id="KW-0472">Membrane</keyword>
<dbReference type="Proteomes" id="UP000504610">
    <property type="component" value="Chromosome 5"/>
</dbReference>
<keyword evidence="4 8" id="KW-1003">Cell membrane</keyword>
<reference evidence="10" key="1">
    <citation type="journal article" date="2019" name="Database">
        <title>The radish genome database (RadishGD): an integrated information resource for radish genomics.</title>
        <authorList>
            <person name="Yu H.J."/>
            <person name="Baek S."/>
            <person name="Lee Y.J."/>
            <person name="Cho A."/>
            <person name="Mun J.H."/>
        </authorList>
    </citation>
    <scope>NUCLEOTIDE SEQUENCE [LARGE SCALE GENOMIC DNA]</scope>
    <source>
        <strain evidence="10">cv. WK10039</strain>
    </source>
</reference>
<organism evidence="10 11">
    <name type="scientific">Raphanus sativus</name>
    <name type="common">Radish</name>
    <name type="synonym">Raphanus raphanistrum var. sativus</name>
    <dbReference type="NCBI Taxonomy" id="3726"/>
    <lineage>
        <taxon>Eukaryota</taxon>
        <taxon>Viridiplantae</taxon>
        <taxon>Streptophyta</taxon>
        <taxon>Embryophyta</taxon>
        <taxon>Tracheophyta</taxon>
        <taxon>Spermatophyta</taxon>
        <taxon>Magnoliopsida</taxon>
        <taxon>eudicotyledons</taxon>
        <taxon>Gunneridae</taxon>
        <taxon>Pentapetalae</taxon>
        <taxon>rosids</taxon>
        <taxon>malvids</taxon>
        <taxon>Brassicales</taxon>
        <taxon>Brassicaceae</taxon>
        <taxon>Brassiceae</taxon>
        <taxon>Raphanus</taxon>
    </lineage>
</organism>
<evidence type="ECO:0000256" key="7">
    <source>
        <dbReference type="ARBA" id="ARBA00023136"/>
    </source>
</evidence>
<dbReference type="OrthoDB" id="1076242at2759"/>